<feature type="signal peptide" evidence="7">
    <location>
        <begin position="1"/>
        <end position="26"/>
    </location>
</feature>
<evidence type="ECO:0000256" key="3">
    <source>
        <dbReference type="ARBA" id="ARBA00023136"/>
    </source>
</evidence>
<evidence type="ECO:0000256" key="1">
    <source>
        <dbReference type="ARBA" id="ARBA00004635"/>
    </source>
</evidence>
<gene>
    <name evidence="8" type="ORF">QOZ94_002950</name>
</gene>
<comment type="caution">
    <text evidence="8">The sequence shown here is derived from an EMBL/GenBank/DDBJ whole genome shotgun (WGS) entry which is preliminary data.</text>
</comment>
<dbReference type="RefSeq" id="WP_237343772.1">
    <property type="nucleotide sequence ID" value="NZ_JABWGX010000001.1"/>
</dbReference>
<keyword evidence="5 6" id="KW-0449">Lipoprotein</keyword>
<keyword evidence="2 7" id="KW-0732">Signal</keyword>
<name>A0ABU0LG77_XANAG</name>
<dbReference type="PIRSF" id="PIRSF002854">
    <property type="entry name" value="MetQ"/>
    <property type="match status" value="1"/>
</dbReference>
<protein>
    <recommendedName>
        <fullName evidence="6">Lipoprotein</fullName>
    </recommendedName>
</protein>
<dbReference type="Proteomes" id="UP001241747">
    <property type="component" value="Unassembled WGS sequence"/>
</dbReference>
<dbReference type="SUPFAM" id="SSF53850">
    <property type="entry name" value="Periplasmic binding protein-like II"/>
    <property type="match status" value="1"/>
</dbReference>
<dbReference type="PANTHER" id="PTHR30429:SF1">
    <property type="entry name" value="D-METHIONINE-BINDING LIPOPROTEIN METQ-RELATED"/>
    <property type="match status" value="1"/>
</dbReference>
<evidence type="ECO:0000256" key="7">
    <source>
        <dbReference type="SAM" id="SignalP"/>
    </source>
</evidence>
<dbReference type="CDD" id="cd13598">
    <property type="entry name" value="PBP2_lipoprotein_IlpA_like"/>
    <property type="match status" value="1"/>
</dbReference>
<evidence type="ECO:0000313" key="8">
    <source>
        <dbReference type="EMBL" id="MDQ0506146.1"/>
    </source>
</evidence>
<reference evidence="8 9" key="1">
    <citation type="submission" date="2023-07" db="EMBL/GenBank/DDBJ databases">
        <title>Genomic Encyclopedia of Type Strains, Phase IV (KMG-IV): sequencing the most valuable type-strain genomes for metagenomic binning, comparative biology and taxonomic classification.</title>
        <authorList>
            <person name="Goeker M."/>
        </authorList>
    </citation>
    <scope>NUCLEOTIDE SEQUENCE [LARGE SCALE GENOMIC DNA]</scope>
    <source>
        <strain evidence="8 9">DSM 3770</strain>
    </source>
</reference>
<accession>A0ABU0LG77</accession>
<dbReference type="InterPro" id="IPR004872">
    <property type="entry name" value="Lipoprotein_NlpA"/>
</dbReference>
<keyword evidence="4" id="KW-0564">Palmitate</keyword>
<evidence type="ECO:0000256" key="5">
    <source>
        <dbReference type="ARBA" id="ARBA00023288"/>
    </source>
</evidence>
<dbReference type="Pfam" id="PF03180">
    <property type="entry name" value="Lipoprotein_9"/>
    <property type="match status" value="1"/>
</dbReference>
<comment type="subcellular location">
    <subcellularLocation>
        <location evidence="1">Membrane</location>
        <topology evidence="1">Lipid-anchor</topology>
    </subcellularLocation>
</comment>
<keyword evidence="9" id="KW-1185">Reference proteome</keyword>
<comment type="similarity">
    <text evidence="6">Belongs to the nlpA lipoprotein family.</text>
</comment>
<keyword evidence="3" id="KW-0472">Membrane</keyword>
<dbReference type="PANTHER" id="PTHR30429">
    <property type="entry name" value="D-METHIONINE-BINDING LIPOPROTEIN METQ"/>
    <property type="match status" value="1"/>
</dbReference>
<sequence>MKLPALALSALTLAAALGLSGLAAGAARAEAIKVAVTPGPHAQILEAVKPIAAKNGLDIQIVEFSDYVVPNAALASGEIQANSFQHKPYLDAQIADRGYKITPVGYTVNFPIGIYSKTYKSFDAIPVGATIAIPNDPTNGGRVLLLLADKGIIKVDPKAGVKASVADILENPKKFKFVEIDAAQLPRSLPDVDAAGINTNYAKEAGLDPVKDPILREEPKGPYVNVIAVRTEDKDKPWVKTLVESYQSPEVKTFILDTFKGAVLPSW</sequence>
<evidence type="ECO:0000256" key="4">
    <source>
        <dbReference type="ARBA" id="ARBA00023139"/>
    </source>
</evidence>
<evidence type="ECO:0000313" key="9">
    <source>
        <dbReference type="Proteomes" id="UP001241747"/>
    </source>
</evidence>
<feature type="chain" id="PRO_5046745327" description="Lipoprotein" evidence="7">
    <location>
        <begin position="27"/>
        <end position="267"/>
    </location>
</feature>
<dbReference type="Gene3D" id="3.40.190.10">
    <property type="entry name" value="Periplasmic binding protein-like II"/>
    <property type="match status" value="2"/>
</dbReference>
<dbReference type="NCBIfam" id="TIGR00363">
    <property type="entry name" value="MetQ/NlpA family lipoprotein"/>
    <property type="match status" value="1"/>
</dbReference>
<organism evidence="8 9">
    <name type="scientific">Xanthobacter agilis</name>
    <dbReference type="NCBI Taxonomy" id="47492"/>
    <lineage>
        <taxon>Bacteria</taxon>
        <taxon>Pseudomonadati</taxon>
        <taxon>Pseudomonadota</taxon>
        <taxon>Alphaproteobacteria</taxon>
        <taxon>Hyphomicrobiales</taxon>
        <taxon>Xanthobacteraceae</taxon>
        <taxon>Xanthobacter</taxon>
    </lineage>
</organism>
<evidence type="ECO:0000256" key="2">
    <source>
        <dbReference type="ARBA" id="ARBA00022729"/>
    </source>
</evidence>
<evidence type="ECO:0000256" key="6">
    <source>
        <dbReference type="PIRNR" id="PIRNR002854"/>
    </source>
</evidence>
<proteinExistence type="inferred from homology"/>
<dbReference type="EMBL" id="JAUSVY010000006">
    <property type="protein sequence ID" value="MDQ0506146.1"/>
    <property type="molecule type" value="Genomic_DNA"/>
</dbReference>